<dbReference type="InterPro" id="IPR020988">
    <property type="entry name" value="Pept_U32_collagenase"/>
</dbReference>
<dbReference type="EMBL" id="SMGQ01000011">
    <property type="protein sequence ID" value="TCK98211.1"/>
    <property type="molecule type" value="Genomic_DNA"/>
</dbReference>
<dbReference type="Pfam" id="PF01136">
    <property type="entry name" value="Peptidase_U32"/>
    <property type="match status" value="1"/>
</dbReference>
<keyword evidence="3" id="KW-1185">Reference proteome</keyword>
<name>A0A4V2Q1M5_9FIRM</name>
<feature type="domain" description="Peptidase U32 collagenase" evidence="1">
    <location>
        <begin position="390"/>
        <end position="505"/>
    </location>
</feature>
<dbReference type="Proteomes" id="UP000294545">
    <property type="component" value="Unassembled WGS sequence"/>
</dbReference>
<dbReference type="AlphaFoldDB" id="A0A4V2Q1M5"/>
<dbReference type="RefSeq" id="WP_132280379.1">
    <property type="nucleotide sequence ID" value="NZ_SMGQ01000011.1"/>
</dbReference>
<dbReference type="GO" id="GO:0008233">
    <property type="term" value="F:peptidase activity"/>
    <property type="evidence" value="ECO:0007669"/>
    <property type="project" value="UniProtKB-KW"/>
</dbReference>
<dbReference type="PANTHER" id="PTHR30217">
    <property type="entry name" value="PEPTIDASE U32 FAMILY"/>
    <property type="match status" value="1"/>
</dbReference>
<organism evidence="2 3">
    <name type="scientific">Natranaerovirga hydrolytica</name>
    <dbReference type="NCBI Taxonomy" id="680378"/>
    <lineage>
        <taxon>Bacteria</taxon>
        <taxon>Bacillati</taxon>
        <taxon>Bacillota</taxon>
        <taxon>Clostridia</taxon>
        <taxon>Lachnospirales</taxon>
        <taxon>Natranaerovirgaceae</taxon>
        <taxon>Natranaerovirga</taxon>
    </lineage>
</organism>
<dbReference type="PANTHER" id="PTHR30217:SF10">
    <property type="entry name" value="23S RRNA 5-HYDROXYCYTIDINE C2501 SYNTHASE"/>
    <property type="match status" value="1"/>
</dbReference>
<keyword evidence="2" id="KW-0378">Hydrolase</keyword>
<protein>
    <submittedName>
        <fullName evidence="2">Putative protease</fullName>
    </submittedName>
</protein>
<evidence type="ECO:0000313" key="2">
    <source>
        <dbReference type="EMBL" id="TCK98211.1"/>
    </source>
</evidence>
<sequence>MIKKPELLAPAGSLESLKGAINAGADAVYLGGKLFSARAYATNFDTETLKSAIDQCHLFGVKIYLTINTLLKNEEMDSLYNYLLPYYKQGIDGIIVQDFGVLNYVKKNFPDLPVHGSTQMNSHHYEDINLLEQLGVKRVVLARELTLSEIKTIKENTNIEIETFVHGALCYCYSGQCLMSSILGGRSGNRGRCAQPCRLQYTLRKGQTLDRNYKSKHFLSPKDINTIEVVPELIDLGVDSFKIEGRMKGPEYVAGVTSIYRQIIDEYIEKGNYNKLMLTKHHNTLLELFNRGGFSKGYYYGKKNEEMLSMDNPKHQGRVIGEVIELHNKKITIRTFEPIREGDVLEVGADNTIPDKLKVMEYTDKNKHLKFILKNPYKGKGLNTIKALKVYRTKNELLLKELKDQYISTDKNILLSATFKCIKNEPMVLELKDKNFKIIKKGDKVEQAKKQPLSKEKVANQIKKTGNTFFAIDHLELIMDEDIFVPISAINHLRREALETLENEILSKYRRNNEATQSVMPVFSHTNTSKKVIASFETIHQAYHALSIPDLDSIYVSCHPGEYGVLEAFIKRCHEKNIEVYVLLPYVSRQKDATRHSEWINQLEHSSIQGYVVKTLGQLKQLQNSNKEIVLDYNLYAFNNYAINEWEKLKAYHYTVSPELHYKDMKKLPLEQFDLWAYGHLPLMVTDQCITHSMKTCNKQNEEQYIIDRYHKAFRVQSKCDGCYNVIYNTNPTVLIDQMENINRLNIKGLRLHFTNEKKEDIIHITSSFIEAFKHNKMVQLNIKDFNRGHFLRGVE</sequence>
<dbReference type="PROSITE" id="PS01276">
    <property type="entry name" value="PEPTIDASE_U32"/>
    <property type="match status" value="1"/>
</dbReference>
<keyword evidence="2" id="KW-0645">Protease</keyword>
<evidence type="ECO:0000313" key="3">
    <source>
        <dbReference type="Proteomes" id="UP000294545"/>
    </source>
</evidence>
<accession>A0A4V2Q1M5</accession>
<dbReference type="OrthoDB" id="9807498at2"/>
<proteinExistence type="predicted"/>
<comment type="caution">
    <text evidence="2">The sequence shown here is derived from an EMBL/GenBank/DDBJ whole genome shotgun (WGS) entry which is preliminary data.</text>
</comment>
<reference evidence="2 3" key="1">
    <citation type="submission" date="2019-03" db="EMBL/GenBank/DDBJ databases">
        <title>Genomic Encyclopedia of Type Strains, Phase IV (KMG-IV): sequencing the most valuable type-strain genomes for metagenomic binning, comparative biology and taxonomic classification.</title>
        <authorList>
            <person name="Goeker M."/>
        </authorList>
    </citation>
    <scope>NUCLEOTIDE SEQUENCE [LARGE SCALE GENOMIC DNA]</scope>
    <source>
        <strain evidence="2 3">DSM 24176</strain>
    </source>
</reference>
<dbReference type="InterPro" id="IPR001539">
    <property type="entry name" value="Peptidase_U32"/>
</dbReference>
<dbReference type="GO" id="GO:0006508">
    <property type="term" value="P:proteolysis"/>
    <property type="evidence" value="ECO:0007669"/>
    <property type="project" value="UniProtKB-KW"/>
</dbReference>
<dbReference type="InterPro" id="IPR051454">
    <property type="entry name" value="RNA/ubiquinone_mod_enzymes"/>
</dbReference>
<evidence type="ECO:0000259" key="1">
    <source>
        <dbReference type="Pfam" id="PF12392"/>
    </source>
</evidence>
<gene>
    <name evidence="2" type="ORF">EDC19_0630</name>
</gene>
<dbReference type="Pfam" id="PF12392">
    <property type="entry name" value="DUF3656"/>
    <property type="match status" value="1"/>
</dbReference>